<dbReference type="PANTHER" id="PTHR31286:SF99">
    <property type="entry name" value="DUF4283 DOMAIN-CONTAINING PROTEIN"/>
    <property type="match status" value="1"/>
</dbReference>
<evidence type="ECO:0000313" key="3">
    <source>
        <dbReference type="EMBL" id="KAK4726532.1"/>
    </source>
</evidence>
<gene>
    <name evidence="3" type="ORF">R3W88_031449</name>
</gene>
<dbReference type="InterPro" id="IPR040256">
    <property type="entry name" value="At4g02000-like"/>
</dbReference>
<evidence type="ECO:0000313" key="4">
    <source>
        <dbReference type="Proteomes" id="UP001311915"/>
    </source>
</evidence>
<dbReference type="AlphaFoldDB" id="A0AAV9LLD2"/>
<keyword evidence="4" id="KW-1185">Reference proteome</keyword>
<reference evidence="3 4" key="1">
    <citation type="submission" date="2023-10" db="EMBL/GenBank/DDBJ databases">
        <title>Genome-Wide Identification Analysis in wild type Solanum Pinnatisectum Reveals Some Genes Defensing Phytophthora Infestans.</title>
        <authorList>
            <person name="Sun C."/>
        </authorList>
    </citation>
    <scope>NUCLEOTIDE SEQUENCE [LARGE SCALE GENOMIC DNA]</scope>
    <source>
        <strain evidence="3">LQN</strain>
        <tissue evidence="3">Leaf</tissue>
    </source>
</reference>
<protein>
    <recommendedName>
        <fullName evidence="2">DUF4283 domain-containing protein</fullName>
    </recommendedName>
</protein>
<feature type="compositionally biased region" description="Basic residues" evidence="1">
    <location>
        <begin position="265"/>
        <end position="279"/>
    </location>
</feature>
<accession>A0AAV9LLD2</accession>
<dbReference type="Proteomes" id="UP001311915">
    <property type="component" value="Unassembled WGS sequence"/>
</dbReference>
<organism evidence="3 4">
    <name type="scientific">Solanum pinnatisectum</name>
    <name type="common">tansyleaf nightshade</name>
    <dbReference type="NCBI Taxonomy" id="50273"/>
    <lineage>
        <taxon>Eukaryota</taxon>
        <taxon>Viridiplantae</taxon>
        <taxon>Streptophyta</taxon>
        <taxon>Embryophyta</taxon>
        <taxon>Tracheophyta</taxon>
        <taxon>Spermatophyta</taxon>
        <taxon>Magnoliopsida</taxon>
        <taxon>eudicotyledons</taxon>
        <taxon>Gunneridae</taxon>
        <taxon>Pentapetalae</taxon>
        <taxon>asterids</taxon>
        <taxon>lamiids</taxon>
        <taxon>Solanales</taxon>
        <taxon>Solanaceae</taxon>
        <taxon>Solanoideae</taxon>
        <taxon>Solaneae</taxon>
        <taxon>Solanum</taxon>
    </lineage>
</organism>
<evidence type="ECO:0000259" key="2">
    <source>
        <dbReference type="Pfam" id="PF14111"/>
    </source>
</evidence>
<dbReference type="PANTHER" id="PTHR31286">
    <property type="entry name" value="GLYCINE-RICH CELL WALL STRUCTURAL PROTEIN 1.8-LIKE"/>
    <property type="match status" value="1"/>
</dbReference>
<dbReference type="InterPro" id="IPR025558">
    <property type="entry name" value="DUF4283"/>
</dbReference>
<comment type="caution">
    <text evidence="3">The sequence shown here is derived from an EMBL/GenBank/DDBJ whole genome shotgun (WGS) entry which is preliminary data.</text>
</comment>
<feature type="region of interest" description="Disordered" evidence="1">
    <location>
        <begin position="257"/>
        <end position="279"/>
    </location>
</feature>
<proteinExistence type="predicted"/>
<dbReference type="Pfam" id="PF14111">
    <property type="entry name" value="DUF4283"/>
    <property type="match status" value="1"/>
</dbReference>
<dbReference type="EMBL" id="JAWPEI010000005">
    <property type="protein sequence ID" value="KAK4726532.1"/>
    <property type="molecule type" value="Genomic_DNA"/>
</dbReference>
<name>A0AAV9LLD2_9SOLN</name>
<evidence type="ECO:0000256" key="1">
    <source>
        <dbReference type="SAM" id="MobiDB-lite"/>
    </source>
</evidence>
<sequence>MDGYKTQSFKKALLDRSNTLNQSYDMFKEHDAMMDNNQYAQGAIPLTKEDKLRLYQPWCVSVIVKAFGKRLSHDYLKNKITNLWKLNPNRPQERLSIAKFSQVQSMSKILHEGPWFVAGQFLSVKRWEPNFIPHQSTITHIAIWASLPQLPTEFYDKTTLEKVGQRLGTLLKIDTCTSATLRGRYARIYIQVPLEEPIKTKVIIGSHKQKVVYEGEGVMCVGCGRIGHTLRSCTTTTPNNTPMVKGQLQLQQPKLNNNTVNGKLSRSRKRRRRMNTSCP</sequence>
<feature type="domain" description="DUF4283" evidence="2">
    <location>
        <begin position="61"/>
        <end position="134"/>
    </location>
</feature>